<reference evidence="1 2" key="1">
    <citation type="journal article" date="2015" name="Fungal Genet. Biol.">
        <title>Evolution of novel wood decay mechanisms in Agaricales revealed by the genome sequences of Fistulina hepatica and Cylindrobasidium torrendii.</title>
        <authorList>
            <person name="Floudas D."/>
            <person name="Held B.W."/>
            <person name="Riley R."/>
            <person name="Nagy L.G."/>
            <person name="Koehler G."/>
            <person name="Ransdell A.S."/>
            <person name="Younus H."/>
            <person name="Chow J."/>
            <person name="Chiniquy J."/>
            <person name="Lipzen A."/>
            <person name="Tritt A."/>
            <person name="Sun H."/>
            <person name="Haridas S."/>
            <person name="LaButti K."/>
            <person name="Ohm R.A."/>
            <person name="Kues U."/>
            <person name="Blanchette R.A."/>
            <person name="Grigoriev I.V."/>
            <person name="Minto R.E."/>
            <person name="Hibbett D.S."/>
        </authorList>
    </citation>
    <scope>NUCLEOTIDE SEQUENCE [LARGE SCALE GENOMIC DNA]</scope>
    <source>
        <strain evidence="1 2">FP15055 ss-10</strain>
    </source>
</reference>
<dbReference type="EMBL" id="KN880609">
    <property type="protein sequence ID" value="KIY64995.1"/>
    <property type="molecule type" value="Genomic_DNA"/>
</dbReference>
<name>A0A0D7B454_9AGAR</name>
<evidence type="ECO:0000313" key="1">
    <source>
        <dbReference type="EMBL" id="KIY64995.1"/>
    </source>
</evidence>
<evidence type="ECO:0000313" key="2">
    <source>
        <dbReference type="Proteomes" id="UP000054007"/>
    </source>
</evidence>
<dbReference type="Proteomes" id="UP000054007">
    <property type="component" value="Unassembled WGS sequence"/>
</dbReference>
<dbReference type="AlphaFoldDB" id="A0A0D7B454"/>
<gene>
    <name evidence="1" type="ORF">CYLTODRAFT_77638</name>
</gene>
<keyword evidence="2" id="KW-1185">Reference proteome</keyword>
<organism evidence="1 2">
    <name type="scientific">Cylindrobasidium torrendii FP15055 ss-10</name>
    <dbReference type="NCBI Taxonomy" id="1314674"/>
    <lineage>
        <taxon>Eukaryota</taxon>
        <taxon>Fungi</taxon>
        <taxon>Dikarya</taxon>
        <taxon>Basidiomycota</taxon>
        <taxon>Agaricomycotina</taxon>
        <taxon>Agaricomycetes</taxon>
        <taxon>Agaricomycetidae</taxon>
        <taxon>Agaricales</taxon>
        <taxon>Marasmiineae</taxon>
        <taxon>Physalacriaceae</taxon>
        <taxon>Cylindrobasidium</taxon>
    </lineage>
</organism>
<proteinExistence type="predicted"/>
<protein>
    <submittedName>
        <fullName evidence="1">Uncharacterized protein</fullName>
    </submittedName>
</protein>
<accession>A0A0D7B454</accession>
<sequence length="190" mass="22041">MISLEAPAPWASNKWRPLTLQSHSFYRRTFPHSQRYLVADWWYSGSTNHDNTSVLVHSIRVNPPRPWSYIPTTQRRSSARVHFANSTWFLQPGALTMTMIHFFYYIQPRNLECNTQMPISLYTRRNLGIIHCIVPGTSRASVFARSRRSESAQARTFFFSRSRYHWHCRGNAIGNDSTSENTHIAGAMSC</sequence>